<name>A0AB37QY50_PSEAV</name>
<dbReference type="Proteomes" id="UP000037943">
    <property type="component" value="Unassembled WGS sequence"/>
</dbReference>
<reference evidence="2 4" key="3">
    <citation type="submission" date="2018-08" db="EMBL/GenBank/DDBJ databases">
        <title>Recombination of ecologically and evolutionarily significant loci maintains genetic cohesion in the Pseudomonas syringae species complex.</title>
        <authorList>
            <person name="Dillon M."/>
            <person name="Thakur S."/>
            <person name="Almeida R.N.D."/>
            <person name="Weir B.S."/>
            <person name="Guttman D.S."/>
        </authorList>
    </citation>
    <scope>NUCLEOTIDE SEQUENCE [LARGE SCALE GENOMIC DNA]</scope>
    <source>
        <strain evidence="2 4">ICMP 3402</strain>
    </source>
</reference>
<evidence type="ECO:0000313" key="2">
    <source>
        <dbReference type="EMBL" id="RMU14914.1"/>
    </source>
</evidence>
<dbReference type="EMBL" id="LGLK01000058">
    <property type="protein sequence ID" value="KPC16540.1"/>
    <property type="molecule type" value="Genomic_DNA"/>
</dbReference>
<evidence type="ECO:0000313" key="4">
    <source>
        <dbReference type="Proteomes" id="UP000271817"/>
    </source>
</evidence>
<accession>A0AB37QY50</accession>
<dbReference type="AlphaFoldDB" id="A0AB37QY50"/>
<gene>
    <name evidence="1" type="ORF">AC499_6418</name>
    <name evidence="2" type="ORF">ALP33_04068</name>
</gene>
<reference evidence="1 3" key="2">
    <citation type="submission" date="2015-10" db="EMBL/GenBank/DDBJ databases">
        <title>Comparative genomics and high-throughput reverse genetic screens identify a new phytobacterial MAMP and an Arabidopsis receptor required for immune elicitation.</title>
        <authorList>
            <person name="Mott G.A."/>
            <person name="Thakur S."/>
            <person name="Wang P.W."/>
            <person name="Desveaux D."/>
            <person name="Guttman D.S."/>
        </authorList>
    </citation>
    <scope>NUCLEOTIDE SEQUENCE [LARGE SCALE GENOMIC DNA]</scope>
    <source>
        <strain evidence="1 3">107</strain>
    </source>
</reference>
<comment type="caution">
    <text evidence="2">The sequence shown here is derived from an EMBL/GenBank/DDBJ whole genome shotgun (WGS) entry which is preliminary data.</text>
</comment>
<keyword evidence="3" id="KW-1185">Reference proteome</keyword>
<dbReference type="Proteomes" id="UP000271817">
    <property type="component" value="Unassembled WGS sequence"/>
</dbReference>
<organism evidence="2 4">
    <name type="scientific">Pseudomonas amygdali pv. lachrymans</name>
    <name type="common">Pseudomonas syringae pv. lachrymans</name>
    <dbReference type="NCBI Taxonomy" id="53707"/>
    <lineage>
        <taxon>Bacteria</taxon>
        <taxon>Pseudomonadati</taxon>
        <taxon>Pseudomonadota</taxon>
        <taxon>Gammaproteobacteria</taxon>
        <taxon>Pseudomonadales</taxon>
        <taxon>Pseudomonadaceae</taxon>
        <taxon>Pseudomonas</taxon>
        <taxon>Pseudomonas amygdali</taxon>
    </lineage>
</organism>
<protein>
    <submittedName>
        <fullName evidence="2">SMC domain-containing protein</fullName>
    </submittedName>
</protein>
<proteinExistence type="predicted"/>
<evidence type="ECO:0000313" key="3">
    <source>
        <dbReference type="Proteomes" id="UP000037943"/>
    </source>
</evidence>
<evidence type="ECO:0000313" key="1">
    <source>
        <dbReference type="EMBL" id="KPC16540.1"/>
    </source>
</evidence>
<dbReference type="EMBL" id="RBTW01000317">
    <property type="protein sequence ID" value="RMU14914.1"/>
    <property type="molecule type" value="Genomic_DNA"/>
</dbReference>
<sequence length="126" mass="13560">MDMIANAGKRTTDAAKHHQDVLSWILIEKALAPDGIPGEILAGALQLINNSLKRLSTLAGWPVTAIGGDMAITAGGRAYVLLSESERWRYDALMDKAITLACGLKLIVLDRFDVLLPTARGQLFAC</sequence>
<reference evidence="1 3" key="1">
    <citation type="submission" date="2015-07" db="EMBL/GenBank/DDBJ databases">
        <authorList>
            <person name="O'Brien H.E."/>
            <person name="Thakur S."/>
            <person name="Gong Y."/>
            <person name="Wang P.W."/>
            <person name="Guttman D.S."/>
        </authorList>
    </citation>
    <scope>NUCLEOTIDE SEQUENCE [LARGE SCALE GENOMIC DNA]</scope>
    <source>
        <strain evidence="1 3">107</strain>
    </source>
</reference>